<dbReference type="RefSeq" id="XP_003838950.1">
    <property type="nucleotide sequence ID" value="XM_003838902.1"/>
</dbReference>
<accession>E4ZV45</accession>
<dbReference type="HOGENOM" id="CLU_2386579_0_0_1"/>
<sequence>MSRNCGSGERSAMVQNRSRQSLSRNAHGLGSCAVESAGGRETTLLTLLALLAAAIMSSTMASHVLCAPPALLYAVITNFLQEKEVSIYLIANAK</sequence>
<proteinExistence type="predicted"/>
<reference evidence="3" key="1">
    <citation type="journal article" date="2011" name="Nat. Commun.">
        <title>Effector diversification within compartments of the Leptosphaeria maculans genome affected by Repeat-Induced Point mutations.</title>
        <authorList>
            <person name="Rouxel T."/>
            <person name="Grandaubert J."/>
            <person name="Hane J.K."/>
            <person name="Hoede C."/>
            <person name="van de Wouw A.P."/>
            <person name="Couloux A."/>
            <person name="Dominguez V."/>
            <person name="Anthouard V."/>
            <person name="Bally P."/>
            <person name="Bourras S."/>
            <person name="Cozijnsen A.J."/>
            <person name="Ciuffetti L.M."/>
            <person name="Degrave A."/>
            <person name="Dilmaghani A."/>
            <person name="Duret L."/>
            <person name="Fudal I."/>
            <person name="Goodwin S.B."/>
            <person name="Gout L."/>
            <person name="Glaser N."/>
            <person name="Linglin J."/>
            <person name="Kema G.H.J."/>
            <person name="Lapalu N."/>
            <person name="Lawrence C.B."/>
            <person name="May K."/>
            <person name="Meyer M."/>
            <person name="Ollivier B."/>
            <person name="Poulain J."/>
            <person name="Schoch C.L."/>
            <person name="Simon A."/>
            <person name="Spatafora J.W."/>
            <person name="Stachowiak A."/>
            <person name="Turgeon B.G."/>
            <person name="Tyler B.M."/>
            <person name="Vincent D."/>
            <person name="Weissenbach J."/>
            <person name="Amselem J."/>
            <person name="Quesneville H."/>
            <person name="Oliver R.P."/>
            <person name="Wincker P."/>
            <person name="Balesdent M.-H."/>
            <person name="Howlett B.J."/>
        </authorList>
    </citation>
    <scope>NUCLEOTIDE SEQUENCE [LARGE SCALE GENOMIC DNA]</scope>
    <source>
        <strain evidence="3">JN3 / isolate v23.1.3 / race Av1-4-5-6-7-8</strain>
    </source>
</reference>
<dbReference type="EMBL" id="FP929127">
    <property type="protein sequence ID" value="CBX95471.1"/>
    <property type="molecule type" value="Genomic_DNA"/>
</dbReference>
<evidence type="ECO:0000313" key="2">
    <source>
        <dbReference type="EMBL" id="CBX95471.1"/>
    </source>
</evidence>
<dbReference type="AlphaFoldDB" id="E4ZV45"/>
<feature type="region of interest" description="Disordered" evidence="1">
    <location>
        <begin position="1"/>
        <end position="25"/>
    </location>
</feature>
<organism evidence="3">
    <name type="scientific">Leptosphaeria maculans (strain JN3 / isolate v23.1.3 / race Av1-4-5-6-7-8)</name>
    <name type="common">Blackleg fungus</name>
    <name type="synonym">Phoma lingam</name>
    <dbReference type="NCBI Taxonomy" id="985895"/>
    <lineage>
        <taxon>Eukaryota</taxon>
        <taxon>Fungi</taxon>
        <taxon>Dikarya</taxon>
        <taxon>Ascomycota</taxon>
        <taxon>Pezizomycotina</taxon>
        <taxon>Dothideomycetes</taxon>
        <taxon>Pleosporomycetidae</taxon>
        <taxon>Pleosporales</taxon>
        <taxon>Pleosporineae</taxon>
        <taxon>Leptosphaeriaceae</taxon>
        <taxon>Plenodomus</taxon>
        <taxon>Plenodomus lingam/Leptosphaeria maculans species complex</taxon>
    </lineage>
</organism>
<dbReference type="VEuPathDB" id="FungiDB:LEMA_uP026230.1"/>
<gene>
    <name evidence="2" type="ORF">LEMA_uP026230.1</name>
</gene>
<dbReference type="GeneID" id="13288488"/>
<evidence type="ECO:0000256" key="1">
    <source>
        <dbReference type="SAM" id="MobiDB-lite"/>
    </source>
</evidence>
<protein>
    <submittedName>
        <fullName evidence="2">Predicted protein</fullName>
    </submittedName>
</protein>
<dbReference type="Proteomes" id="UP000002668">
    <property type="component" value="Genome"/>
</dbReference>
<evidence type="ECO:0000313" key="3">
    <source>
        <dbReference type="Proteomes" id="UP000002668"/>
    </source>
</evidence>
<name>E4ZV45_LEPMJ</name>
<feature type="compositionally biased region" description="Polar residues" evidence="1">
    <location>
        <begin position="13"/>
        <end position="24"/>
    </location>
</feature>
<dbReference type="InParanoid" id="E4ZV45"/>
<keyword evidence="3" id="KW-1185">Reference proteome</keyword>